<dbReference type="EMBL" id="SNWQ01000018">
    <property type="protein sequence ID" value="TDO43300.1"/>
    <property type="molecule type" value="Genomic_DNA"/>
</dbReference>
<organism evidence="2 3">
    <name type="scientific">Kribbella caucasensis</name>
    <dbReference type="NCBI Taxonomy" id="2512215"/>
    <lineage>
        <taxon>Bacteria</taxon>
        <taxon>Bacillati</taxon>
        <taxon>Actinomycetota</taxon>
        <taxon>Actinomycetes</taxon>
        <taxon>Propionibacteriales</taxon>
        <taxon>Kribbellaceae</taxon>
        <taxon>Kribbella</taxon>
    </lineage>
</organism>
<dbReference type="Pfam" id="PF01425">
    <property type="entry name" value="Amidase"/>
    <property type="match status" value="2"/>
</dbReference>
<feature type="domain" description="Amidase" evidence="1">
    <location>
        <begin position="25"/>
        <end position="306"/>
    </location>
</feature>
<evidence type="ECO:0000313" key="2">
    <source>
        <dbReference type="EMBL" id="TDO43300.1"/>
    </source>
</evidence>
<dbReference type="PANTHER" id="PTHR43372">
    <property type="entry name" value="FATTY-ACID AMIDE HYDROLASE"/>
    <property type="match status" value="1"/>
</dbReference>
<keyword evidence="3" id="KW-1185">Reference proteome</keyword>
<gene>
    <name evidence="2" type="ORF">EV643_11842</name>
</gene>
<dbReference type="Gene3D" id="3.90.1300.10">
    <property type="entry name" value="Amidase signature (AS) domain"/>
    <property type="match status" value="1"/>
</dbReference>
<dbReference type="AlphaFoldDB" id="A0A4R6K251"/>
<dbReference type="InterPro" id="IPR052739">
    <property type="entry name" value="FAAH2"/>
</dbReference>
<dbReference type="PANTHER" id="PTHR43372:SF4">
    <property type="entry name" value="FATTY-ACID AMIDE HYDROLASE 2"/>
    <property type="match status" value="1"/>
</dbReference>
<comment type="caution">
    <text evidence="2">The sequence shown here is derived from an EMBL/GenBank/DDBJ whole genome shotgun (WGS) entry which is preliminary data.</text>
</comment>
<feature type="domain" description="Amidase" evidence="1">
    <location>
        <begin position="339"/>
        <end position="437"/>
    </location>
</feature>
<dbReference type="Proteomes" id="UP000295388">
    <property type="component" value="Unassembled WGS sequence"/>
</dbReference>
<evidence type="ECO:0000313" key="3">
    <source>
        <dbReference type="Proteomes" id="UP000295388"/>
    </source>
</evidence>
<accession>A0A4R6K251</accession>
<evidence type="ECO:0000259" key="1">
    <source>
        <dbReference type="Pfam" id="PF01425"/>
    </source>
</evidence>
<dbReference type="InterPro" id="IPR023631">
    <property type="entry name" value="Amidase_dom"/>
</dbReference>
<protein>
    <submittedName>
        <fullName evidence="2">Amidase</fullName>
    </submittedName>
</protein>
<reference evidence="2 3" key="1">
    <citation type="submission" date="2019-03" db="EMBL/GenBank/DDBJ databases">
        <title>Genomic Encyclopedia of Type Strains, Phase III (KMG-III): the genomes of soil and plant-associated and newly described type strains.</title>
        <authorList>
            <person name="Whitman W."/>
        </authorList>
    </citation>
    <scope>NUCLEOTIDE SEQUENCE [LARGE SCALE GENOMIC DNA]</scope>
    <source>
        <strain evidence="2 3">VKM Ac-2527</strain>
    </source>
</reference>
<dbReference type="RefSeq" id="WP_133803729.1">
    <property type="nucleotide sequence ID" value="NZ_SNWQ01000018.1"/>
</dbReference>
<sequence>MTENEFSSATELAAEIRQGKASSRDVTAALLDRIAADSTINAVVETRAEFALAAAETADRAVASGRELGPLHGVPMTVKEAINVAGLHTTWGNPDFASYVADEDALVVRRLQDAGAIVIGKTNAHEMLSDFGQTDNEIYGRTNNPVDPTRTPGGSSGGSAAALAAGLTNLEYGSDLAGSIRLPASYCGVYGLRPTAGVVPLKGFQPPGPPALETEFPPLSAIGPMARSAADLRTALTVTGGPATAPGAWRLQPSRHRRLPDFRIGVVLDHPYAPVSGDVGDVLSALVDDLARRGVKIFEGWPEGVDAGAQAEAFGFQMELFFALYGSDPDFASLGEVIEQEHRRMAARSAWQRFFGEVDAFLCATSFTAAFPHDSRSFDERTITTTAGEQPYAAQGFWIAPAAYTGLPALSMPAGATADGLPVGLQVIGDIHNDDTIISFAELVAD</sequence>
<dbReference type="InterPro" id="IPR036928">
    <property type="entry name" value="AS_sf"/>
</dbReference>
<dbReference type="GO" id="GO:0012505">
    <property type="term" value="C:endomembrane system"/>
    <property type="evidence" value="ECO:0007669"/>
    <property type="project" value="TreeGrafter"/>
</dbReference>
<dbReference type="OrthoDB" id="9811471at2"/>
<proteinExistence type="predicted"/>
<name>A0A4R6K251_9ACTN</name>
<dbReference type="SUPFAM" id="SSF75304">
    <property type="entry name" value="Amidase signature (AS) enzymes"/>
    <property type="match status" value="1"/>
</dbReference>